<gene>
    <name evidence="1" type="ORF">PIB30_057261</name>
</gene>
<dbReference type="Proteomes" id="UP001341840">
    <property type="component" value="Unassembled WGS sequence"/>
</dbReference>
<dbReference type="EMBL" id="JASCZI010211915">
    <property type="protein sequence ID" value="MED6197525.1"/>
    <property type="molecule type" value="Genomic_DNA"/>
</dbReference>
<proteinExistence type="predicted"/>
<comment type="caution">
    <text evidence="1">The sequence shown here is derived from an EMBL/GenBank/DDBJ whole genome shotgun (WGS) entry which is preliminary data.</text>
</comment>
<sequence>MGTPLAVALGILPPIMRDNHGIWWRIFWVHDHPRCKRVGGKSSPSSSPGYGKGYNRCLQMLKMIPSDSSAVIALTYRSLYNAAERDKTDIACCVHGSSIDFQIVSVDHYDTQELQALVLEWLHSRDEIYTWRSAVSVMCFNYVHMHVDRGVRMYGGLRGLAP</sequence>
<name>A0ABU6XKX1_9FABA</name>
<protein>
    <submittedName>
        <fullName evidence="1">Uncharacterized protein</fullName>
    </submittedName>
</protein>
<feature type="non-terminal residue" evidence="1">
    <location>
        <position position="162"/>
    </location>
</feature>
<accession>A0ABU6XKX1</accession>
<reference evidence="1 2" key="1">
    <citation type="journal article" date="2023" name="Plants (Basel)">
        <title>Bridging the Gap: Combining Genomics and Transcriptomics Approaches to Understand Stylosanthes scabra, an Orphan Legume from the Brazilian Caatinga.</title>
        <authorList>
            <person name="Ferreira-Neto J.R.C."/>
            <person name="da Silva M.D."/>
            <person name="Binneck E."/>
            <person name="de Melo N.F."/>
            <person name="da Silva R.H."/>
            <person name="de Melo A.L.T.M."/>
            <person name="Pandolfi V."/>
            <person name="Bustamante F.O."/>
            <person name="Brasileiro-Vidal A.C."/>
            <person name="Benko-Iseppon A.M."/>
        </authorList>
    </citation>
    <scope>NUCLEOTIDE SEQUENCE [LARGE SCALE GENOMIC DNA]</scope>
    <source>
        <tissue evidence="1">Leaves</tissue>
    </source>
</reference>
<keyword evidence="2" id="KW-1185">Reference proteome</keyword>
<evidence type="ECO:0000313" key="1">
    <source>
        <dbReference type="EMBL" id="MED6197525.1"/>
    </source>
</evidence>
<evidence type="ECO:0000313" key="2">
    <source>
        <dbReference type="Proteomes" id="UP001341840"/>
    </source>
</evidence>
<organism evidence="1 2">
    <name type="scientific">Stylosanthes scabra</name>
    <dbReference type="NCBI Taxonomy" id="79078"/>
    <lineage>
        <taxon>Eukaryota</taxon>
        <taxon>Viridiplantae</taxon>
        <taxon>Streptophyta</taxon>
        <taxon>Embryophyta</taxon>
        <taxon>Tracheophyta</taxon>
        <taxon>Spermatophyta</taxon>
        <taxon>Magnoliopsida</taxon>
        <taxon>eudicotyledons</taxon>
        <taxon>Gunneridae</taxon>
        <taxon>Pentapetalae</taxon>
        <taxon>rosids</taxon>
        <taxon>fabids</taxon>
        <taxon>Fabales</taxon>
        <taxon>Fabaceae</taxon>
        <taxon>Papilionoideae</taxon>
        <taxon>50 kb inversion clade</taxon>
        <taxon>dalbergioids sensu lato</taxon>
        <taxon>Dalbergieae</taxon>
        <taxon>Pterocarpus clade</taxon>
        <taxon>Stylosanthes</taxon>
    </lineage>
</organism>